<accession>A0A7S4LQP4</accession>
<feature type="chain" id="PRO_5031554465" evidence="1">
    <location>
        <begin position="16"/>
        <end position="122"/>
    </location>
</feature>
<feature type="signal peptide" evidence="1">
    <location>
        <begin position="1"/>
        <end position="15"/>
    </location>
</feature>
<evidence type="ECO:0000256" key="1">
    <source>
        <dbReference type="SAM" id="SignalP"/>
    </source>
</evidence>
<organism evidence="2">
    <name type="scientific">Oxyrrhis marina</name>
    <name type="common">Dinoflagellate</name>
    <dbReference type="NCBI Taxonomy" id="2969"/>
    <lineage>
        <taxon>Eukaryota</taxon>
        <taxon>Sar</taxon>
        <taxon>Alveolata</taxon>
        <taxon>Dinophyceae</taxon>
        <taxon>Oxyrrhinales</taxon>
        <taxon>Oxyrrhinaceae</taxon>
        <taxon>Oxyrrhis</taxon>
    </lineage>
</organism>
<reference evidence="2" key="1">
    <citation type="submission" date="2021-01" db="EMBL/GenBank/DDBJ databases">
        <authorList>
            <person name="Corre E."/>
            <person name="Pelletier E."/>
            <person name="Niang G."/>
            <person name="Scheremetjew M."/>
            <person name="Finn R."/>
            <person name="Kale V."/>
            <person name="Holt S."/>
            <person name="Cochrane G."/>
            <person name="Meng A."/>
            <person name="Brown T."/>
            <person name="Cohen L."/>
        </authorList>
    </citation>
    <scope>NUCLEOTIDE SEQUENCE</scope>
    <source>
        <strain evidence="2">LB1974</strain>
    </source>
</reference>
<dbReference type="EMBL" id="HBJB01003432">
    <property type="protein sequence ID" value="CAE0843861.1"/>
    <property type="molecule type" value="Transcribed_RNA"/>
</dbReference>
<proteinExistence type="predicted"/>
<name>A0A7S4LQP4_OXYMA</name>
<evidence type="ECO:0000313" key="2">
    <source>
        <dbReference type="EMBL" id="CAE0843861.1"/>
    </source>
</evidence>
<protein>
    <submittedName>
        <fullName evidence="2">Uncharacterized protein</fullName>
    </submittedName>
</protein>
<gene>
    <name evidence="2" type="ORF">OMAR00294_LOCUS2791</name>
</gene>
<sequence length="122" mass="12875">MRGFVLLSAAAFAATTTVKKICVTNSAGFVLHWTAKDVLTDNQGEDSGKYPIDQTRCQDLTAIPDIQDGHPVLPTIHAVLGVSHDGDKAVVFNSTSDESATYTCTGATLTYSCKLNGGEVLV</sequence>
<dbReference type="AlphaFoldDB" id="A0A7S4LQP4"/>
<keyword evidence="1" id="KW-0732">Signal</keyword>